<evidence type="ECO:0000313" key="2">
    <source>
        <dbReference type="EMBL" id="SEQ17287.1"/>
    </source>
</evidence>
<organism evidence="2 3">
    <name type="scientific">Neolewinella agarilytica</name>
    <dbReference type="NCBI Taxonomy" id="478744"/>
    <lineage>
        <taxon>Bacteria</taxon>
        <taxon>Pseudomonadati</taxon>
        <taxon>Bacteroidota</taxon>
        <taxon>Saprospiria</taxon>
        <taxon>Saprospirales</taxon>
        <taxon>Lewinellaceae</taxon>
        <taxon>Neolewinella</taxon>
    </lineage>
</organism>
<proteinExistence type="predicted"/>
<dbReference type="RefSeq" id="WP_090166814.1">
    <property type="nucleotide sequence ID" value="NZ_FOFB01000006.1"/>
</dbReference>
<dbReference type="AlphaFoldDB" id="A0A1H9DVD7"/>
<reference evidence="3" key="1">
    <citation type="submission" date="2016-10" db="EMBL/GenBank/DDBJ databases">
        <authorList>
            <person name="Varghese N."/>
            <person name="Submissions S."/>
        </authorList>
    </citation>
    <scope>NUCLEOTIDE SEQUENCE [LARGE SCALE GENOMIC DNA]</scope>
    <source>
        <strain evidence="3">DSM 24740</strain>
    </source>
</reference>
<evidence type="ECO:0000256" key="1">
    <source>
        <dbReference type="SAM" id="Coils"/>
    </source>
</evidence>
<gene>
    <name evidence="2" type="ORF">SAMN05444359_106143</name>
</gene>
<dbReference type="Proteomes" id="UP000199021">
    <property type="component" value="Unassembled WGS sequence"/>
</dbReference>
<dbReference type="STRING" id="478744.SAMN05444359_106143"/>
<keyword evidence="1" id="KW-0175">Coiled coil</keyword>
<dbReference type="InParanoid" id="A0A1H9DVD7"/>
<protein>
    <submittedName>
        <fullName evidence="2">Uncharacterized protein</fullName>
    </submittedName>
</protein>
<name>A0A1H9DVD7_9BACT</name>
<evidence type="ECO:0000313" key="3">
    <source>
        <dbReference type="Proteomes" id="UP000199021"/>
    </source>
</evidence>
<keyword evidence="3" id="KW-1185">Reference proteome</keyword>
<accession>A0A1H9DVD7</accession>
<dbReference type="EMBL" id="FOFB01000006">
    <property type="protein sequence ID" value="SEQ17287.1"/>
    <property type="molecule type" value="Genomic_DNA"/>
</dbReference>
<feature type="coiled-coil region" evidence="1">
    <location>
        <begin position="111"/>
        <end position="152"/>
    </location>
</feature>
<sequence>MSKLAKAFDTMSQDDDRFANVLMKALEDKNLEGFDYLEFKQSVAKLMEIGMDHDTALKAAFATGSTAGLTLEKLVKTARYYTEVLQDEKSKFMNSMEKHLMSNVEGKAKETGELKKKIANWEAKIEQLKAEVEKAKARIESADELINTAKNKASQNQKGFDDALEVITSAIRQDVTDITRVLG</sequence>
<dbReference type="OrthoDB" id="1160770at2"/>